<evidence type="ECO:0000313" key="8">
    <source>
        <dbReference type="Proteomes" id="UP000094385"/>
    </source>
</evidence>
<gene>
    <name evidence="7" type="ORF">LIPSTDRAFT_203260</name>
</gene>
<dbReference type="InterPro" id="IPR036259">
    <property type="entry name" value="MFS_trans_sf"/>
</dbReference>
<dbReference type="GO" id="GO:0022857">
    <property type="term" value="F:transmembrane transporter activity"/>
    <property type="evidence" value="ECO:0007669"/>
    <property type="project" value="InterPro"/>
</dbReference>
<dbReference type="GO" id="GO:0016020">
    <property type="term" value="C:membrane"/>
    <property type="evidence" value="ECO:0007669"/>
    <property type="project" value="UniProtKB-SubCell"/>
</dbReference>
<dbReference type="OrthoDB" id="6730379at2759"/>
<reference evidence="7 8" key="1">
    <citation type="journal article" date="2016" name="Proc. Natl. Acad. Sci. U.S.A.">
        <title>Comparative genomics of biotechnologically important yeasts.</title>
        <authorList>
            <person name="Riley R."/>
            <person name="Haridas S."/>
            <person name="Wolfe K.H."/>
            <person name="Lopes M.R."/>
            <person name="Hittinger C.T."/>
            <person name="Goeker M."/>
            <person name="Salamov A.A."/>
            <person name="Wisecaver J.H."/>
            <person name="Long T.M."/>
            <person name="Calvey C.H."/>
            <person name="Aerts A.L."/>
            <person name="Barry K.W."/>
            <person name="Choi C."/>
            <person name="Clum A."/>
            <person name="Coughlan A.Y."/>
            <person name="Deshpande S."/>
            <person name="Douglass A.P."/>
            <person name="Hanson S.J."/>
            <person name="Klenk H.-P."/>
            <person name="LaButti K.M."/>
            <person name="Lapidus A."/>
            <person name="Lindquist E.A."/>
            <person name="Lipzen A.M."/>
            <person name="Meier-Kolthoff J.P."/>
            <person name="Ohm R.A."/>
            <person name="Otillar R.P."/>
            <person name="Pangilinan J.L."/>
            <person name="Peng Y."/>
            <person name="Rokas A."/>
            <person name="Rosa C.A."/>
            <person name="Scheuner C."/>
            <person name="Sibirny A.A."/>
            <person name="Slot J.C."/>
            <person name="Stielow J.B."/>
            <person name="Sun H."/>
            <person name="Kurtzman C.P."/>
            <person name="Blackwell M."/>
            <person name="Grigoriev I.V."/>
            <person name="Jeffries T.W."/>
        </authorList>
    </citation>
    <scope>NUCLEOTIDE SEQUENCE [LARGE SCALE GENOMIC DNA]</scope>
    <source>
        <strain evidence="7 8">NRRL Y-11557</strain>
    </source>
</reference>
<evidence type="ECO:0000313" key="7">
    <source>
        <dbReference type="EMBL" id="ODQ69035.1"/>
    </source>
</evidence>
<feature type="transmembrane region" description="Helical" evidence="6">
    <location>
        <begin position="240"/>
        <end position="260"/>
    </location>
</feature>
<feature type="transmembrane region" description="Helical" evidence="6">
    <location>
        <begin position="114"/>
        <end position="137"/>
    </location>
</feature>
<evidence type="ECO:0008006" key="9">
    <source>
        <dbReference type="Google" id="ProtNLM"/>
    </source>
</evidence>
<feature type="transmembrane region" description="Helical" evidence="6">
    <location>
        <begin position="45"/>
        <end position="65"/>
    </location>
</feature>
<keyword evidence="2" id="KW-0813">Transport</keyword>
<accession>A0A1E3PUE1</accession>
<proteinExistence type="predicted"/>
<dbReference type="AlphaFoldDB" id="A0A1E3PUE1"/>
<dbReference type="Pfam" id="PF07690">
    <property type="entry name" value="MFS_1"/>
    <property type="match status" value="1"/>
</dbReference>
<feature type="transmembrane region" description="Helical" evidence="6">
    <location>
        <begin position="208"/>
        <end position="228"/>
    </location>
</feature>
<dbReference type="InterPro" id="IPR011701">
    <property type="entry name" value="MFS"/>
</dbReference>
<keyword evidence="5 6" id="KW-0472">Membrane</keyword>
<name>A0A1E3PUE1_LIPST</name>
<dbReference type="SUPFAM" id="SSF103473">
    <property type="entry name" value="MFS general substrate transporter"/>
    <property type="match status" value="1"/>
</dbReference>
<comment type="subcellular location">
    <subcellularLocation>
        <location evidence="1">Membrane</location>
        <topology evidence="1">Multi-pass membrane protein</topology>
    </subcellularLocation>
</comment>
<evidence type="ECO:0000256" key="3">
    <source>
        <dbReference type="ARBA" id="ARBA00022692"/>
    </source>
</evidence>
<keyword evidence="4 6" id="KW-1133">Transmembrane helix</keyword>
<feature type="transmembrane region" description="Helical" evidence="6">
    <location>
        <begin position="178"/>
        <end position="196"/>
    </location>
</feature>
<dbReference type="Proteomes" id="UP000094385">
    <property type="component" value="Unassembled WGS sequence"/>
</dbReference>
<dbReference type="PANTHER" id="PTHR43791">
    <property type="entry name" value="PERMEASE-RELATED"/>
    <property type="match status" value="1"/>
</dbReference>
<evidence type="ECO:0000256" key="1">
    <source>
        <dbReference type="ARBA" id="ARBA00004141"/>
    </source>
</evidence>
<evidence type="ECO:0000256" key="2">
    <source>
        <dbReference type="ARBA" id="ARBA00022448"/>
    </source>
</evidence>
<dbReference type="STRING" id="675824.A0A1E3PUE1"/>
<evidence type="ECO:0000256" key="5">
    <source>
        <dbReference type="ARBA" id="ARBA00023136"/>
    </source>
</evidence>
<dbReference type="Gene3D" id="1.20.1250.20">
    <property type="entry name" value="MFS general substrate transporter like domains"/>
    <property type="match status" value="1"/>
</dbReference>
<organism evidence="7 8">
    <name type="scientific">Lipomyces starkeyi NRRL Y-11557</name>
    <dbReference type="NCBI Taxonomy" id="675824"/>
    <lineage>
        <taxon>Eukaryota</taxon>
        <taxon>Fungi</taxon>
        <taxon>Dikarya</taxon>
        <taxon>Ascomycota</taxon>
        <taxon>Saccharomycotina</taxon>
        <taxon>Lipomycetes</taxon>
        <taxon>Lipomycetales</taxon>
        <taxon>Lipomycetaceae</taxon>
        <taxon>Lipomyces</taxon>
    </lineage>
</organism>
<dbReference type="PANTHER" id="PTHR43791:SF55">
    <property type="entry name" value="TRANSPORTER, PUTATIVE (AFU_ORTHOLOGUE AFUA_6G01820)-RELATED"/>
    <property type="match status" value="1"/>
</dbReference>
<feature type="transmembrane region" description="Helical" evidence="6">
    <location>
        <begin position="12"/>
        <end position="33"/>
    </location>
</feature>
<evidence type="ECO:0000256" key="6">
    <source>
        <dbReference type="SAM" id="Phobius"/>
    </source>
</evidence>
<sequence length="332" mass="37215">MWNKRREQPMRFSIWFSASGISILIGSLIFYGIGQIEGKFAPWRYQFMIIGAISSVRGIALWFLLPDSPLTAFFLSGDMRRVAVERMRLEQIGIENKRFKWRQAKETLVDPKTYFYVVMIFAINLGNGAATGFGSIIVESFGYTVLKTVLLLGVAGVFVFVFSLGVGLIAVYIRDARCYCAMFCCLPVVTGCAMVWKSNWEHNKAVALWGFFMLPIFSGTQVMILSLVGANTAGHTKKAVTAGLVWGSYSISNGIAPLMVKTTETTMHYPSAFIPIMVMMALTFVLLTLYRMYLFHLNKMKDSVILVDADAAARTGFLDITDLENENFRYQA</sequence>
<dbReference type="EMBL" id="KV454306">
    <property type="protein sequence ID" value="ODQ69035.1"/>
    <property type="molecule type" value="Genomic_DNA"/>
</dbReference>
<feature type="transmembrane region" description="Helical" evidence="6">
    <location>
        <begin position="272"/>
        <end position="293"/>
    </location>
</feature>
<protein>
    <recommendedName>
        <fullName evidence="9">Major facilitator superfamily (MFS) profile domain-containing protein</fullName>
    </recommendedName>
</protein>
<evidence type="ECO:0000256" key="4">
    <source>
        <dbReference type="ARBA" id="ARBA00022989"/>
    </source>
</evidence>
<keyword evidence="3 6" id="KW-0812">Transmembrane</keyword>
<keyword evidence="8" id="KW-1185">Reference proteome</keyword>
<feature type="transmembrane region" description="Helical" evidence="6">
    <location>
        <begin position="149"/>
        <end position="171"/>
    </location>
</feature>